<dbReference type="Proteomes" id="UP001148838">
    <property type="component" value="Unassembled WGS sequence"/>
</dbReference>
<dbReference type="InterPro" id="IPR036397">
    <property type="entry name" value="RNaseH_sf"/>
</dbReference>
<protein>
    <recommendedName>
        <fullName evidence="3">Tc1-like transposase DDE domain-containing protein</fullName>
    </recommendedName>
</protein>
<organism evidence="1 2">
    <name type="scientific">Periplaneta americana</name>
    <name type="common">American cockroach</name>
    <name type="synonym">Blatta americana</name>
    <dbReference type="NCBI Taxonomy" id="6978"/>
    <lineage>
        <taxon>Eukaryota</taxon>
        <taxon>Metazoa</taxon>
        <taxon>Ecdysozoa</taxon>
        <taxon>Arthropoda</taxon>
        <taxon>Hexapoda</taxon>
        <taxon>Insecta</taxon>
        <taxon>Pterygota</taxon>
        <taxon>Neoptera</taxon>
        <taxon>Polyneoptera</taxon>
        <taxon>Dictyoptera</taxon>
        <taxon>Blattodea</taxon>
        <taxon>Blattoidea</taxon>
        <taxon>Blattidae</taxon>
        <taxon>Blattinae</taxon>
        <taxon>Periplaneta</taxon>
    </lineage>
</organism>
<reference evidence="1 2" key="1">
    <citation type="journal article" date="2022" name="Allergy">
        <title>Genome assembly and annotation of Periplaneta americana reveal a comprehensive cockroach allergen profile.</title>
        <authorList>
            <person name="Wang L."/>
            <person name="Xiong Q."/>
            <person name="Saelim N."/>
            <person name="Wang L."/>
            <person name="Nong W."/>
            <person name="Wan A.T."/>
            <person name="Shi M."/>
            <person name="Liu X."/>
            <person name="Cao Q."/>
            <person name="Hui J.H.L."/>
            <person name="Sookrung N."/>
            <person name="Leung T.F."/>
            <person name="Tungtrongchitr A."/>
            <person name="Tsui S.K.W."/>
        </authorList>
    </citation>
    <scope>NUCLEOTIDE SEQUENCE [LARGE SCALE GENOMIC DNA]</scope>
    <source>
        <strain evidence="1">PWHHKU_190912</strain>
    </source>
</reference>
<comment type="caution">
    <text evidence="1">The sequence shown here is derived from an EMBL/GenBank/DDBJ whole genome shotgun (WGS) entry which is preliminary data.</text>
</comment>
<gene>
    <name evidence="1" type="ORF">ANN_06386</name>
</gene>
<name>A0ABQ8TFF7_PERAM</name>
<accession>A0ABQ8TFF7</accession>
<proteinExistence type="predicted"/>
<evidence type="ECO:0000313" key="1">
    <source>
        <dbReference type="EMBL" id="KAJ4444590.1"/>
    </source>
</evidence>
<keyword evidence="2" id="KW-1185">Reference proteome</keyword>
<evidence type="ECO:0008006" key="3">
    <source>
        <dbReference type="Google" id="ProtNLM"/>
    </source>
</evidence>
<dbReference type="InterPro" id="IPR052709">
    <property type="entry name" value="Transposase-MT_Hybrid"/>
</dbReference>
<dbReference type="PANTHER" id="PTHR46060:SF1">
    <property type="entry name" value="MARINER MOS1 TRANSPOSASE-LIKE PROTEIN"/>
    <property type="match status" value="1"/>
</dbReference>
<sequence>MLRDVCGTRAHLGQKAWVDIKARLEKPKYYGRNDHDFKIKCRKQKTDVVKRGYDGWINFENETQDRQEWRNAICEREGKDSGFFYDLLDGARTTFRVACLPEVSSPRFQQVHGYGWVLAENPEVDNVLKTLEYCIQMYKKRLGLLTNAIILHDNATVHTADVKTRLRRWRWEVLDHLSYSPDLSPCYFDLIPKLKAPLRGRCFPTQEDIANAVRREITSCLGDYFEGKKDNSSCRKLHYCAAEEAGTAEFVKSEPAVFSLISVSSGRSVSSSGAKSSSTNTLWLYGQIAEPLIGRFYFFKCFLHVFFRPFGLLRLPLEKLKHLKTHYDLFK</sequence>
<dbReference type="EMBL" id="JAJSOF020000011">
    <property type="protein sequence ID" value="KAJ4444590.1"/>
    <property type="molecule type" value="Genomic_DNA"/>
</dbReference>
<evidence type="ECO:0000313" key="2">
    <source>
        <dbReference type="Proteomes" id="UP001148838"/>
    </source>
</evidence>
<dbReference type="PANTHER" id="PTHR46060">
    <property type="entry name" value="MARINER MOS1 TRANSPOSASE-LIKE PROTEIN"/>
    <property type="match status" value="1"/>
</dbReference>
<dbReference type="Gene3D" id="3.30.420.10">
    <property type="entry name" value="Ribonuclease H-like superfamily/Ribonuclease H"/>
    <property type="match status" value="1"/>
</dbReference>